<evidence type="ECO:0000313" key="2">
    <source>
        <dbReference type="Proteomes" id="UP000229115"/>
    </source>
</evidence>
<dbReference type="Proteomes" id="UP000229115">
    <property type="component" value="Segment"/>
</dbReference>
<gene>
    <name evidence="1" type="ORF">Phi4113_133</name>
</gene>
<organism evidence="1 2">
    <name type="scientific">Cellulophaga phage phi4:1_13</name>
    <dbReference type="NCBI Taxonomy" id="1747284"/>
    <lineage>
        <taxon>Viruses</taxon>
        <taxon>Duplodnaviria</taxon>
        <taxon>Heunggongvirae</taxon>
        <taxon>Uroviricota</taxon>
        <taxon>Caudoviricetes</taxon>
        <taxon>Lightbulbvirus</taxon>
        <taxon>Lightbulbvirus Cba41</taxon>
    </lineage>
</organism>
<sequence>MITLTAKREGTSVAVYNSKGEFKGRFPNTGYRPTKATKTIILNCFKFKLEWKKENYIY</sequence>
<dbReference type="EMBL" id="KT962245">
    <property type="protein sequence ID" value="ALO80142.1"/>
    <property type="molecule type" value="Genomic_RNA"/>
</dbReference>
<proteinExistence type="predicted"/>
<name>A0A0S2MW40_9CAUD</name>
<protein>
    <submittedName>
        <fullName evidence="1">Uncharacterized protein</fullName>
    </submittedName>
</protein>
<reference evidence="1 2" key="1">
    <citation type="submission" date="2015-10" db="EMBL/GenBank/DDBJ databases">
        <title>Large-scale maps of variable infection efficiencies in aquatic Bacteriodetes phage-host model systems.</title>
        <authorList>
            <person name="Holmfeldt K."/>
            <person name="Solonenko N."/>
            <person name="Howard-Varona C."/>
            <person name="Moreno M."/>
            <person name="Malmstrom R.R."/>
            <person name="Blow M.J."/>
            <person name="Sullivan M.B."/>
        </authorList>
    </citation>
    <scope>NUCLEOTIDE SEQUENCE [LARGE SCALE GENOMIC DNA]</scope>
</reference>
<evidence type="ECO:0000313" key="1">
    <source>
        <dbReference type="EMBL" id="ALO80142.1"/>
    </source>
</evidence>
<accession>A0A0S2MW40</accession>